<comment type="similarity">
    <text evidence="1 2">Belongs to the UPF0102 family.</text>
</comment>
<dbReference type="Gene3D" id="3.40.1350.10">
    <property type="match status" value="1"/>
</dbReference>
<reference evidence="3 4" key="1">
    <citation type="journal article" date="2019" name="Int. J. Syst. Evol. Microbiol.">
        <title>The Global Catalogue of Microorganisms (GCM) 10K type strain sequencing project: providing services to taxonomists for standard genome sequencing and annotation.</title>
        <authorList>
            <consortium name="The Broad Institute Genomics Platform"/>
            <consortium name="The Broad Institute Genome Sequencing Center for Infectious Disease"/>
            <person name="Wu L."/>
            <person name="Ma J."/>
        </authorList>
    </citation>
    <scope>NUCLEOTIDE SEQUENCE [LARGE SCALE GENOMIC DNA]</scope>
    <source>
        <strain evidence="3 4">JCM 3272</strain>
    </source>
</reference>
<sequence>MTNRNQIVGAFGERIACRYLVSQGLVLLDRNWRSRAGELDVVARDGGDLVFVEVKTRRSTRYGQPVEALVPAKVRRLRTLARMWLADSGERCERVRFDVISVLVGRSVAVQHLRGAF</sequence>
<dbReference type="InterPro" id="IPR003509">
    <property type="entry name" value="UPF0102_YraN-like"/>
</dbReference>
<protein>
    <recommendedName>
        <fullName evidence="2">UPF0102 protein GCM10010170_087820</fullName>
    </recommendedName>
</protein>
<dbReference type="SUPFAM" id="SSF52980">
    <property type="entry name" value="Restriction endonuclease-like"/>
    <property type="match status" value="1"/>
</dbReference>
<dbReference type="PANTHER" id="PTHR34039:SF1">
    <property type="entry name" value="UPF0102 PROTEIN YRAN"/>
    <property type="match status" value="1"/>
</dbReference>
<dbReference type="PANTHER" id="PTHR34039">
    <property type="entry name" value="UPF0102 PROTEIN YRAN"/>
    <property type="match status" value="1"/>
</dbReference>
<dbReference type="RefSeq" id="WP_344618606.1">
    <property type="nucleotide sequence ID" value="NZ_BAAARV010000088.1"/>
</dbReference>
<name>A0ABN3HHP5_9ACTN</name>
<keyword evidence="4" id="KW-1185">Reference proteome</keyword>
<evidence type="ECO:0000256" key="1">
    <source>
        <dbReference type="ARBA" id="ARBA00006738"/>
    </source>
</evidence>
<gene>
    <name evidence="3" type="ORF">GCM10010170_087820</name>
</gene>
<dbReference type="HAMAP" id="MF_00048">
    <property type="entry name" value="UPF0102"/>
    <property type="match status" value="1"/>
</dbReference>
<dbReference type="NCBIfam" id="NF009154">
    <property type="entry name" value="PRK12497.3-3"/>
    <property type="match status" value="1"/>
</dbReference>
<dbReference type="InterPro" id="IPR011335">
    <property type="entry name" value="Restrct_endonuc-II-like"/>
</dbReference>
<dbReference type="InterPro" id="IPR011856">
    <property type="entry name" value="tRNA_endonuc-like_dom_sf"/>
</dbReference>
<dbReference type="NCBIfam" id="TIGR00252">
    <property type="entry name" value="YraN family protein"/>
    <property type="match status" value="1"/>
</dbReference>
<dbReference type="CDD" id="cd20736">
    <property type="entry name" value="PoNe_Nuclease"/>
    <property type="match status" value="1"/>
</dbReference>
<organism evidence="3 4">
    <name type="scientific">Dactylosporangium salmoneum</name>
    <dbReference type="NCBI Taxonomy" id="53361"/>
    <lineage>
        <taxon>Bacteria</taxon>
        <taxon>Bacillati</taxon>
        <taxon>Actinomycetota</taxon>
        <taxon>Actinomycetes</taxon>
        <taxon>Micromonosporales</taxon>
        <taxon>Micromonosporaceae</taxon>
        <taxon>Dactylosporangium</taxon>
    </lineage>
</organism>
<dbReference type="NCBIfam" id="NF009150">
    <property type="entry name" value="PRK12497.1-3"/>
    <property type="match status" value="1"/>
</dbReference>
<evidence type="ECO:0000313" key="3">
    <source>
        <dbReference type="EMBL" id="GAA2380610.1"/>
    </source>
</evidence>
<evidence type="ECO:0000256" key="2">
    <source>
        <dbReference type="HAMAP-Rule" id="MF_00048"/>
    </source>
</evidence>
<dbReference type="Pfam" id="PF02021">
    <property type="entry name" value="UPF0102"/>
    <property type="match status" value="1"/>
</dbReference>
<proteinExistence type="inferred from homology"/>
<comment type="caution">
    <text evidence="3">The sequence shown here is derived from an EMBL/GenBank/DDBJ whole genome shotgun (WGS) entry which is preliminary data.</text>
</comment>
<evidence type="ECO:0000313" key="4">
    <source>
        <dbReference type="Proteomes" id="UP001501444"/>
    </source>
</evidence>
<accession>A0ABN3HHP5</accession>
<dbReference type="Proteomes" id="UP001501444">
    <property type="component" value="Unassembled WGS sequence"/>
</dbReference>
<dbReference type="EMBL" id="BAAARV010000088">
    <property type="protein sequence ID" value="GAA2380610.1"/>
    <property type="molecule type" value="Genomic_DNA"/>
</dbReference>